<sequence>MEENGVAAAAAFAALLLGCVVTVLVGGAAAQAPRLPSDYKTLSGCFAKLNSSKTDHDLAYHSAIDDGADVIDCPVQVTSDGVLMCMSSINLLDTTNVQRTPFATPSVVPEIQSTPGIFTFNLTWTNINSSALKRQFLL</sequence>
<dbReference type="GO" id="GO:0006629">
    <property type="term" value="P:lipid metabolic process"/>
    <property type="evidence" value="ECO:0007669"/>
    <property type="project" value="InterPro"/>
</dbReference>
<feature type="signal peptide" evidence="6">
    <location>
        <begin position="1"/>
        <end position="30"/>
    </location>
</feature>
<dbReference type="Gene3D" id="3.20.20.190">
    <property type="entry name" value="Phosphatidylinositol (PI) phosphodiesterase"/>
    <property type="match status" value="1"/>
</dbReference>
<dbReference type="PANTHER" id="PTHR43620">
    <property type="entry name" value="GLYCEROPHOSPHORYL DIESTER PHOSPHODIESTERASE"/>
    <property type="match status" value="1"/>
</dbReference>
<feature type="domain" description="GP-PDE" evidence="7">
    <location>
        <begin position="40"/>
        <end position="138"/>
    </location>
</feature>
<accession>A0A811R3L5</accession>
<dbReference type="SUPFAM" id="SSF51695">
    <property type="entry name" value="PLC-like phosphodiesterases"/>
    <property type="match status" value="1"/>
</dbReference>
<dbReference type="OrthoDB" id="1058301at2759"/>
<keyword evidence="4" id="KW-0378">Hydrolase</keyword>
<comment type="catalytic activity">
    <reaction evidence="5">
        <text>a sn-glycero-3-phosphodiester + H2O = an alcohol + sn-glycerol 3-phosphate + H(+)</text>
        <dbReference type="Rhea" id="RHEA:12969"/>
        <dbReference type="ChEBI" id="CHEBI:15377"/>
        <dbReference type="ChEBI" id="CHEBI:15378"/>
        <dbReference type="ChEBI" id="CHEBI:30879"/>
        <dbReference type="ChEBI" id="CHEBI:57597"/>
        <dbReference type="ChEBI" id="CHEBI:83408"/>
        <dbReference type="EC" id="3.1.4.46"/>
    </reaction>
</comment>
<dbReference type="InterPro" id="IPR017946">
    <property type="entry name" value="PLC-like_Pdiesterase_TIM-brl"/>
</dbReference>
<dbReference type="GO" id="GO:0006071">
    <property type="term" value="P:glycerol metabolic process"/>
    <property type="evidence" value="ECO:0007669"/>
    <property type="project" value="UniProtKB-KW"/>
</dbReference>
<evidence type="ECO:0000256" key="2">
    <source>
        <dbReference type="ARBA" id="ARBA00022729"/>
    </source>
</evidence>
<evidence type="ECO:0000256" key="6">
    <source>
        <dbReference type="SAM" id="SignalP"/>
    </source>
</evidence>
<dbReference type="EC" id="3.1.4.46" evidence="1"/>
<dbReference type="Proteomes" id="UP000604825">
    <property type="component" value="Unassembled WGS sequence"/>
</dbReference>
<dbReference type="PROSITE" id="PS51704">
    <property type="entry name" value="GP_PDE"/>
    <property type="match status" value="1"/>
</dbReference>
<proteinExistence type="predicted"/>
<organism evidence="8 9">
    <name type="scientific">Miscanthus lutarioriparius</name>
    <dbReference type="NCBI Taxonomy" id="422564"/>
    <lineage>
        <taxon>Eukaryota</taxon>
        <taxon>Viridiplantae</taxon>
        <taxon>Streptophyta</taxon>
        <taxon>Embryophyta</taxon>
        <taxon>Tracheophyta</taxon>
        <taxon>Spermatophyta</taxon>
        <taxon>Magnoliopsida</taxon>
        <taxon>Liliopsida</taxon>
        <taxon>Poales</taxon>
        <taxon>Poaceae</taxon>
        <taxon>PACMAD clade</taxon>
        <taxon>Panicoideae</taxon>
        <taxon>Andropogonodae</taxon>
        <taxon>Andropogoneae</taxon>
        <taxon>Saccharinae</taxon>
        <taxon>Miscanthus</taxon>
    </lineage>
</organism>
<keyword evidence="9" id="KW-1185">Reference proteome</keyword>
<evidence type="ECO:0000256" key="1">
    <source>
        <dbReference type="ARBA" id="ARBA00012247"/>
    </source>
</evidence>
<protein>
    <recommendedName>
        <fullName evidence="1">glycerophosphodiester phosphodiesterase</fullName>
        <ecNumber evidence="1">3.1.4.46</ecNumber>
    </recommendedName>
</protein>
<dbReference type="InterPro" id="IPR030395">
    <property type="entry name" value="GP_PDE_dom"/>
</dbReference>
<evidence type="ECO:0000259" key="7">
    <source>
        <dbReference type="PROSITE" id="PS51704"/>
    </source>
</evidence>
<dbReference type="EMBL" id="CAJGYO010000013">
    <property type="protein sequence ID" value="CAD6264632.1"/>
    <property type="molecule type" value="Genomic_DNA"/>
</dbReference>
<dbReference type="GO" id="GO:0008889">
    <property type="term" value="F:glycerophosphodiester phosphodiesterase activity"/>
    <property type="evidence" value="ECO:0007669"/>
    <property type="project" value="UniProtKB-EC"/>
</dbReference>
<evidence type="ECO:0000256" key="3">
    <source>
        <dbReference type="ARBA" id="ARBA00022798"/>
    </source>
</evidence>
<reference evidence="8" key="1">
    <citation type="submission" date="2020-10" db="EMBL/GenBank/DDBJ databases">
        <authorList>
            <person name="Han B."/>
            <person name="Lu T."/>
            <person name="Zhao Q."/>
            <person name="Huang X."/>
            <person name="Zhao Y."/>
        </authorList>
    </citation>
    <scope>NUCLEOTIDE SEQUENCE</scope>
</reference>
<keyword evidence="3" id="KW-0319">Glycerol metabolism</keyword>
<evidence type="ECO:0000256" key="5">
    <source>
        <dbReference type="ARBA" id="ARBA00047512"/>
    </source>
</evidence>
<name>A0A811R3L5_9POAL</name>
<evidence type="ECO:0000313" key="9">
    <source>
        <dbReference type="Proteomes" id="UP000604825"/>
    </source>
</evidence>
<evidence type="ECO:0000313" key="8">
    <source>
        <dbReference type="EMBL" id="CAD6264632.1"/>
    </source>
</evidence>
<dbReference type="AlphaFoldDB" id="A0A811R3L5"/>
<keyword evidence="2 6" id="KW-0732">Signal</keyword>
<comment type="caution">
    <text evidence="8">The sequence shown here is derived from an EMBL/GenBank/DDBJ whole genome shotgun (WGS) entry which is preliminary data.</text>
</comment>
<gene>
    <name evidence="8" type="ORF">NCGR_LOCUS47937</name>
</gene>
<dbReference type="Pfam" id="PF03009">
    <property type="entry name" value="GDPD"/>
    <property type="match status" value="1"/>
</dbReference>
<feature type="chain" id="PRO_5032564500" description="glycerophosphodiester phosphodiesterase" evidence="6">
    <location>
        <begin position="31"/>
        <end position="138"/>
    </location>
</feature>
<evidence type="ECO:0000256" key="4">
    <source>
        <dbReference type="ARBA" id="ARBA00022801"/>
    </source>
</evidence>
<dbReference type="PANTHER" id="PTHR43620:SF33">
    <property type="entry name" value="GLYCEROPHOSPHODIESTER PHOSPHODIESTERASE"/>
    <property type="match status" value="1"/>
</dbReference>